<name>A0A1N7PKV2_9GAMM</name>
<dbReference type="RefSeq" id="WP_076517324.1">
    <property type="nucleotide sequence ID" value="NZ_FTOH01000010.1"/>
</dbReference>
<reference evidence="2" key="1">
    <citation type="submission" date="2017-01" db="EMBL/GenBank/DDBJ databases">
        <authorList>
            <person name="Varghese N."/>
            <person name="Submissions S."/>
        </authorList>
    </citation>
    <scope>NUCLEOTIDE SEQUENCE [LARGE SCALE GENOMIC DNA]</scope>
    <source>
        <strain evidence="2">DSM 24913</strain>
    </source>
</reference>
<keyword evidence="2" id="KW-1185">Reference proteome</keyword>
<gene>
    <name evidence="1" type="ORF">SAMN05421686_11052</name>
</gene>
<accession>A0A1N7PKV2</accession>
<organism evidence="1 2">
    <name type="scientific">Thalassolituus maritimus</name>
    <dbReference type="NCBI Taxonomy" id="484498"/>
    <lineage>
        <taxon>Bacteria</taxon>
        <taxon>Pseudomonadati</taxon>
        <taxon>Pseudomonadota</taxon>
        <taxon>Gammaproteobacteria</taxon>
        <taxon>Oceanospirillales</taxon>
        <taxon>Oceanospirillaceae</taxon>
        <taxon>Thalassolituus</taxon>
    </lineage>
</organism>
<dbReference type="AlphaFoldDB" id="A0A1N7PKV2"/>
<sequence length="125" mass="14717">MLITLRLASTNRVQEFMASRDSIRPRLQSAFILIAQHSLQSKAILEVKHNVHGWLKVCDSEHRYPIIQNPLLLDFSHLWSAIEYTLAEGDSWPSEADKQRLKLERQVKQRAEEAELRRRRFKVVK</sequence>
<evidence type="ECO:0000313" key="2">
    <source>
        <dbReference type="Proteomes" id="UP000185639"/>
    </source>
</evidence>
<evidence type="ECO:0000313" key="1">
    <source>
        <dbReference type="EMBL" id="SIT11211.1"/>
    </source>
</evidence>
<dbReference type="EMBL" id="FTOH01000010">
    <property type="protein sequence ID" value="SIT11211.1"/>
    <property type="molecule type" value="Genomic_DNA"/>
</dbReference>
<proteinExistence type="predicted"/>
<dbReference type="Proteomes" id="UP000185639">
    <property type="component" value="Unassembled WGS sequence"/>
</dbReference>
<protein>
    <submittedName>
        <fullName evidence="1">Uncharacterized protein</fullName>
    </submittedName>
</protein>